<keyword evidence="4" id="KW-0812">Transmembrane</keyword>
<keyword evidence="15" id="KW-1015">Disulfide bond</keyword>
<dbReference type="Pfam" id="PF00350">
    <property type="entry name" value="Dynamin_N"/>
    <property type="match status" value="1"/>
</dbReference>
<keyword evidence="8" id="KW-0378">Hydrolase</keyword>
<keyword evidence="12" id="KW-0496">Mitochondrion</keyword>
<evidence type="ECO:0000256" key="5">
    <source>
        <dbReference type="ARBA" id="ARBA00022723"/>
    </source>
</evidence>
<keyword evidence="11" id="KW-1133">Transmembrane helix</keyword>
<dbReference type="GO" id="GO:0005525">
    <property type="term" value="F:GTP binding"/>
    <property type="evidence" value="ECO:0007669"/>
    <property type="project" value="UniProtKB-KW"/>
</dbReference>
<feature type="domain" description="GED" evidence="18">
    <location>
        <begin position="854"/>
        <end position="947"/>
    </location>
</feature>
<dbReference type="EMBL" id="FP929129">
    <property type="protein sequence ID" value="CBX96699.1"/>
    <property type="molecule type" value="Genomic_DNA"/>
</dbReference>
<dbReference type="GO" id="GO:0030061">
    <property type="term" value="C:mitochondrial crista"/>
    <property type="evidence" value="ECO:0007669"/>
    <property type="project" value="EnsemblFungi"/>
</dbReference>
<dbReference type="InterPro" id="IPR001401">
    <property type="entry name" value="Dynamin_GTPase"/>
</dbReference>
<dbReference type="GO" id="GO:0180020">
    <property type="term" value="F:membrane bending activity"/>
    <property type="evidence" value="ECO:0007669"/>
    <property type="project" value="EnsemblFungi"/>
</dbReference>
<dbReference type="GO" id="GO:0097002">
    <property type="term" value="C:mitochondrial inner boundary membrane"/>
    <property type="evidence" value="ECO:0007669"/>
    <property type="project" value="EnsemblFungi"/>
</dbReference>
<proteinExistence type="predicted"/>
<dbReference type="AlphaFoldDB" id="E4ZZA4"/>
<evidence type="ECO:0000256" key="13">
    <source>
        <dbReference type="ARBA" id="ARBA00023134"/>
    </source>
</evidence>
<evidence type="ECO:0000256" key="2">
    <source>
        <dbReference type="ARBA" id="ARBA00004569"/>
    </source>
</evidence>
<sequence length="976" mass="108168">MAYYALTRNFNPRTQYLISTNEHHDAYDPTTKKPAVFFVTMSGRLVATRLATLARRTPLLTPRLYTTNTLPAGGLLRNEAGLRLIKRRPWPLGTYALHNLPATRSISFVRVIPKLVTKLATAGAAAGGAVLAGVSYIQYQAGQAGNFAVDLFHRTKDGASELAGGVLGTANGFFEQLEQGWKTTKDELEQVQYPEWLQKLMAKDESGGAKGGGGGGRGPEEPKHSGAGTAAAGASTAAAFGYAQEDDEDKYEAEKIARDEQMMMLTKKMIEIRGLLQTVGQSDTLTLPSIVVIGSQSSGKSSVLEAIVGHEFLPKGHNMVTRRPIELTLVNTPDAKAEYGEFPALGLGKVTDFSQIQKTLTDLNLAVPASDCVSDDPIQLRIYSPNVPDLSLIDLPGYIQVAGRDQPPQLKERISELCEKYIRPPNLILAISAADVDLANSTALRASRRMDPRGERTIGVITKMDLVDPERGASLLNDKKYALRLGYVGVVCRVPPNAGGSKLFTRGNGNITSAIAKNEAAYFSAHPEFSSEGHLDVGTQNLKKKLMHVLEQTMAASLKTTSEAIQRELEEARYEYKVQYNERPISAESYLAESLDSFKHSFRSFTEQFGRQQVRELLKHELDQQVLNLLAQRYWNRPFDDLNVPFPDTDPLSGLAKADVEGEDEIWKIKLDSSSAALTKLGVGRLATTVVANALHAQIDRLIASSRFAAHPFARQAITDASTTILKDLSYDISDELEICIKPYKYRIEVEDSEWARGRENVAHVLKDELKVVEAAVKQLEDQVGGRKKVKDVMSFIDRVRAGQVVLEGDGVGGAGGFSSALLAKGREAVFLRDRIDVLKMRILAVKSKQCATKKNKYHCPEVFLDAVADKLTTTADLFLDAELLSKYFYLFPRELDARLGRNLSREEIDRFAKEDPKIKRHLDVVRRKDLLEHVLKEMEGLRQLEQREKRIMGRREERGLRDVRGERRKAGWSIF</sequence>
<dbReference type="GO" id="GO:0015886">
    <property type="term" value="P:heme transport"/>
    <property type="evidence" value="ECO:0007669"/>
    <property type="project" value="EnsemblFungi"/>
</dbReference>
<evidence type="ECO:0000256" key="1">
    <source>
        <dbReference type="ARBA" id="ARBA00004273"/>
    </source>
</evidence>
<dbReference type="GO" id="GO:1901612">
    <property type="term" value="F:cardiolipin binding"/>
    <property type="evidence" value="ECO:0007669"/>
    <property type="project" value="EnsemblFungi"/>
</dbReference>
<keyword evidence="6" id="KW-0547">Nucleotide-binding</keyword>
<dbReference type="eggNOG" id="KOG0446">
    <property type="taxonomic scope" value="Eukaryota"/>
</dbReference>
<comment type="subcellular location">
    <subcellularLocation>
        <location evidence="1">Mitochondrion inner membrane</location>
    </subcellularLocation>
    <subcellularLocation>
        <location evidence="2">Mitochondrion intermembrane space</location>
    </subcellularLocation>
</comment>
<evidence type="ECO:0000256" key="6">
    <source>
        <dbReference type="ARBA" id="ARBA00022741"/>
    </source>
</evidence>
<dbReference type="FunFam" id="3.40.50.300:FF:000741">
    <property type="entry name" value="Putative mitochondrial dynamin GTPase"/>
    <property type="match status" value="1"/>
</dbReference>
<dbReference type="PROSITE" id="PS51718">
    <property type="entry name" value="G_DYNAMIN_2"/>
    <property type="match status" value="1"/>
</dbReference>
<evidence type="ECO:0000313" key="20">
    <source>
        <dbReference type="EMBL" id="CBX96699.1"/>
    </source>
</evidence>
<evidence type="ECO:0000259" key="18">
    <source>
        <dbReference type="PROSITE" id="PS51388"/>
    </source>
</evidence>
<evidence type="ECO:0000256" key="14">
    <source>
        <dbReference type="ARBA" id="ARBA00023136"/>
    </source>
</evidence>
<dbReference type="SUPFAM" id="SSF52540">
    <property type="entry name" value="P-loop containing nucleoside triphosphate hydrolases"/>
    <property type="match status" value="1"/>
</dbReference>
<evidence type="ECO:0000256" key="4">
    <source>
        <dbReference type="ARBA" id="ARBA00022692"/>
    </source>
</evidence>
<dbReference type="GO" id="GO:1990627">
    <property type="term" value="P:mitochondrial inner membrane fusion"/>
    <property type="evidence" value="ECO:0007669"/>
    <property type="project" value="EnsemblFungi"/>
</dbReference>
<dbReference type="PANTHER" id="PTHR11566:SF212">
    <property type="entry name" value="DYNAMIN"/>
    <property type="match status" value="1"/>
</dbReference>
<evidence type="ECO:0000256" key="11">
    <source>
        <dbReference type="ARBA" id="ARBA00022989"/>
    </source>
</evidence>
<keyword evidence="10" id="KW-0809">Transit peptide</keyword>
<dbReference type="PRINTS" id="PR00195">
    <property type="entry name" value="DYNAMIN"/>
</dbReference>
<dbReference type="Pfam" id="PF01031">
    <property type="entry name" value="Dynamin_M"/>
    <property type="match status" value="1"/>
</dbReference>
<dbReference type="InterPro" id="IPR045063">
    <property type="entry name" value="Dynamin_N"/>
</dbReference>
<dbReference type="GO" id="GO:0097753">
    <property type="term" value="P:membrane bending"/>
    <property type="evidence" value="ECO:0007669"/>
    <property type="project" value="EnsemblFungi"/>
</dbReference>
<evidence type="ECO:0000256" key="16">
    <source>
        <dbReference type="ARBA" id="ARBA00048040"/>
    </source>
</evidence>
<dbReference type="Proteomes" id="UP000002668">
    <property type="component" value="Genome"/>
</dbReference>
<dbReference type="InterPro" id="IPR000375">
    <property type="entry name" value="Dynamin_stalk"/>
</dbReference>
<organism evidence="21">
    <name type="scientific">Leptosphaeria maculans (strain JN3 / isolate v23.1.3 / race Av1-4-5-6-7-8)</name>
    <name type="common">Blackleg fungus</name>
    <name type="synonym">Phoma lingam</name>
    <dbReference type="NCBI Taxonomy" id="985895"/>
    <lineage>
        <taxon>Eukaryota</taxon>
        <taxon>Fungi</taxon>
        <taxon>Dikarya</taxon>
        <taxon>Ascomycota</taxon>
        <taxon>Pezizomycotina</taxon>
        <taxon>Dothideomycetes</taxon>
        <taxon>Pleosporomycetidae</taxon>
        <taxon>Pleosporales</taxon>
        <taxon>Pleosporineae</taxon>
        <taxon>Leptosphaeriaceae</taxon>
        <taxon>Plenodomus</taxon>
        <taxon>Plenodomus lingam/Leptosphaeria maculans species complex</taxon>
    </lineage>
</organism>
<feature type="region of interest" description="Disordered" evidence="17">
    <location>
        <begin position="204"/>
        <end position="231"/>
    </location>
</feature>
<evidence type="ECO:0000256" key="17">
    <source>
        <dbReference type="SAM" id="MobiDB-lite"/>
    </source>
</evidence>
<dbReference type="GeneID" id="13290175"/>
<keyword evidence="13" id="KW-0342">GTP-binding</keyword>
<keyword evidence="5" id="KW-0479">Metal-binding</keyword>
<evidence type="ECO:0000256" key="12">
    <source>
        <dbReference type="ARBA" id="ARBA00023128"/>
    </source>
</evidence>
<dbReference type="InterPro" id="IPR056495">
    <property type="entry name" value="LIS_MGM1"/>
</dbReference>
<evidence type="ECO:0000256" key="9">
    <source>
        <dbReference type="ARBA" id="ARBA00022842"/>
    </source>
</evidence>
<dbReference type="GO" id="GO:0000001">
    <property type="term" value="P:mitochondrion inheritance"/>
    <property type="evidence" value="ECO:0007669"/>
    <property type="project" value="EnsemblFungi"/>
</dbReference>
<evidence type="ECO:0000259" key="19">
    <source>
        <dbReference type="PROSITE" id="PS51718"/>
    </source>
</evidence>
<keyword evidence="7" id="KW-0999">Mitochondrion inner membrane</keyword>
<dbReference type="STRING" id="985895.E4ZZA4"/>
<dbReference type="Pfam" id="PF24550">
    <property type="entry name" value="LIS_MGM1"/>
    <property type="match status" value="1"/>
</dbReference>
<protein>
    <recommendedName>
        <fullName evidence="3">dynamin GTPase</fullName>
        <ecNumber evidence="3">3.6.5.5</ecNumber>
    </recommendedName>
</protein>
<feature type="compositionally biased region" description="Gly residues" evidence="17">
    <location>
        <begin position="208"/>
        <end position="217"/>
    </location>
</feature>
<dbReference type="GO" id="GO:0140523">
    <property type="term" value="F:GTPase-dependent fusogenic activity"/>
    <property type="evidence" value="ECO:0007669"/>
    <property type="project" value="EnsemblFungi"/>
</dbReference>
<dbReference type="InParanoid" id="E4ZZA4"/>
<evidence type="ECO:0000256" key="10">
    <source>
        <dbReference type="ARBA" id="ARBA00022946"/>
    </source>
</evidence>
<dbReference type="GO" id="GO:0005741">
    <property type="term" value="C:mitochondrial outer membrane"/>
    <property type="evidence" value="ECO:0007669"/>
    <property type="project" value="EnsemblFungi"/>
</dbReference>
<evidence type="ECO:0000256" key="3">
    <source>
        <dbReference type="ARBA" id="ARBA00011980"/>
    </source>
</evidence>
<comment type="catalytic activity">
    <reaction evidence="16">
        <text>GTP + H2O = GDP + phosphate + H(+)</text>
        <dbReference type="Rhea" id="RHEA:19669"/>
        <dbReference type="ChEBI" id="CHEBI:15377"/>
        <dbReference type="ChEBI" id="CHEBI:15378"/>
        <dbReference type="ChEBI" id="CHEBI:37565"/>
        <dbReference type="ChEBI" id="CHEBI:43474"/>
        <dbReference type="ChEBI" id="CHEBI:58189"/>
        <dbReference type="EC" id="3.6.5.5"/>
    </reaction>
</comment>
<dbReference type="GO" id="GO:1990626">
    <property type="term" value="P:mitochondrial outer membrane fusion"/>
    <property type="evidence" value="ECO:0007669"/>
    <property type="project" value="EnsemblFungi"/>
</dbReference>
<dbReference type="GO" id="GO:0005886">
    <property type="term" value="C:plasma membrane"/>
    <property type="evidence" value="ECO:0007669"/>
    <property type="project" value="TreeGrafter"/>
</dbReference>
<evidence type="ECO:0000256" key="15">
    <source>
        <dbReference type="ARBA" id="ARBA00023157"/>
    </source>
</evidence>
<dbReference type="InterPro" id="IPR030381">
    <property type="entry name" value="G_DYNAMIN_dom"/>
</dbReference>
<dbReference type="InterPro" id="IPR020850">
    <property type="entry name" value="GED_dom"/>
</dbReference>
<name>E4ZZA4_LEPMJ</name>
<keyword evidence="9" id="KW-0460">Magnesium</keyword>
<dbReference type="GO" id="GO:0001786">
    <property type="term" value="F:phosphatidylserine binding"/>
    <property type="evidence" value="ECO:0007669"/>
    <property type="project" value="EnsemblFungi"/>
</dbReference>
<dbReference type="SMART" id="SM00053">
    <property type="entry name" value="DYNc"/>
    <property type="match status" value="1"/>
</dbReference>
<dbReference type="PROSITE" id="PS51388">
    <property type="entry name" value="GED"/>
    <property type="match status" value="1"/>
</dbReference>
<dbReference type="CDD" id="cd08771">
    <property type="entry name" value="DLP_1"/>
    <property type="match status" value="1"/>
</dbReference>
<dbReference type="GO" id="GO:0080025">
    <property type="term" value="F:phosphatidylinositol-3,5-bisphosphate binding"/>
    <property type="evidence" value="ECO:0007669"/>
    <property type="project" value="EnsemblFungi"/>
</dbReference>
<dbReference type="GO" id="GO:0005758">
    <property type="term" value="C:mitochondrial intermembrane space"/>
    <property type="evidence" value="ECO:0007669"/>
    <property type="project" value="UniProtKB-SubCell"/>
</dbReference>
<dbReference type="GO" id="GO:0070300">
    <property type="term" value="F:phosphatidic acid binding"/>
    <property type="evidence" value="ECO:0007669"/>
    <property type="project" value="EnsemblFungi"/>
</dbReference>
<dbReference type="OMA" id="PLKMGYV"/>
<dbReference type="Gene3D" id="3.40.50.300">
    <property type="entry name" value="P-loop containing nucleotide triphosphate hydrolases"/>
    <property type="match status" value="1"/>
</dbReference>
<dbReference type="GO" id="GO:0031623">
    <property type="term" value="P:receptor internalization"/>
    <property type="evidence" value="ECO:0007669"/>
    <property type="project" value="TreeGrafter"/>
</dbReference>
<reference evidence="21" key="1">
    <citation type="journal article" date="2011" name="Nat. Commun.">
        <title>Effector diversification within compartments of the Leptosphaeria maculans genome affected by Repeat-Induced Point mutations.</title>
        <authorList>
            <person name="Rouxel T."/>
            <person name="Grandaubert J."/>
            <person name="Hane J.K."/>
            <person name="Hoede C."/>
            <person name="van de Wouw A.P."/>
            <person name="Couloux A."/>
            <person name="Dominguez V."/>
            <person name="Anthouard V."/>
            <person name="Bally P."/>
            <person name="Bourras S."/>
            <person name="Cozijnsen A.J."/>
            <person name="Ciuffetti L.M."/>
            <person name="Degrave A."/>
            <person name="Dilmaghani A."/>
            <person name="Duret L."/>
            <person name="Fudal I."/>
            <person name="Goodwin S.B."/>
            <person name="Gout L."/>
            <person name="Glaser N."/>
            <person name="Linglin J."/>
            <person name="Kema G.H.J."/>
            <person name="Lapalu N."/>
            <person name="Lawrence C.B."/>
            <person name="May K."/>
            <person name="Meyer M."/>
            <person name="Ollivier B."/>
            <person name="Poulain J."/>
            <person name="Schoch C.L."/>
            <person name="Simon A."/>
            <person name="Spatafora J.W."/>
            <person name="Stachowiak A."/>
            <person name="Turgeon B.G."/>
            <person name="Tyler B.M."/>
            <person name="Vincent D."/>
            <person name="Weissenbach J."/>
            <person name="Amselem J."/>
            <person name="Quesneville H."/>
            <person name="Oliver R.P."/>
            <person name="Wincker P."/>
            <person name="Balesdent M.-H."/>
            <person name="Howlett B.J."/>
        </authorList>
    </citation>
    <scope>NUCLEOTIDE SEQUENCE [LARGE SCALE GENOMIC DNA]</scope>
    <source>
        <strain evidence="21">JN3 / isolate v23.1.3 / race Av1-4-5-6-7-8</strain>
    </source>
</reference>
<accession>E4ZZA4</accession>
<dbReference type="InterPro" id="IPR027417">
    <property type="entry name" value="P-loop_NTPase"/>
</dbReference>
<dbReference type="VEuPathDB" id="FungiDB:LEMA_P109640.1"/>
<dbReference type="GO" id="GO:0097749">
    <property type="term" value="P:membrane tubulation"/>
    <property type="evidence" value="ECO:0007669"/>
    <property type="project" value="EnsemblFungi"/>
</dbReference>
<dbReference type="HOGENOM" id="CLU_008640_0_0_1"/>
<dbReference type="EC" id="3.6.5.5" evidence="3"/>
<dbReference type="GO" id="GO:0046872">
    <property type="term" value="F:metal ion binding"/>
    <property type="evidence" value="ECO:0007669"/>
    <property type="project" value="UniProtKB-KW"/>
</dbReference>
<dbReference type="GO" id="GO:0008017">
    <property type="term" value="F:microtubule binding"/>
    <property type="evidence" value="ECO:0007669"/>
    <property type="project" value="TreeGrafter"/>
</dbReference>
<keyword evidence="21" id="KW-1185">Reference proteome</keyword>
<evidence type="ECO:0000313" key="21">
    <source>
        <dbReference type="Proteomes" id="UP000002668"/>
    </source>
</evidence>
<dbReference type="PANTHER" id="PTHR11566">
    <property type="entry name" value="DYNAMIN"/>
    <property type="match status" value="1"/>
</dbReference>
<gene>
    <name evidence="20" type="ORF">LEMA_P109640.1</name>
</gene>
<dbReference type="GO" id="GO:0005874">
    <property type="term" value="C:microtubule"/>
    <property type="evidence" value="ECO:0007669"/>
    <property type="project" value="TreeGrafter"/>
</dbReference>
<dbReference type="OrthoDB" id="5061070at2759"/>
<keyword evidence="14" id="KW-0472">Membrane</keyword>
<dbReference type="GO" id="GO:0042407">
    <property type="term" value="P:cristae formation"/>
    <property type="evidence" value="ECO:0007669"/>
    <property type="project" value="EnsemblFungi"/>
</dbReference>
<dbReference type="FunCoup" id="E4ZZA4">
    <property type="interactions" value="19"/>
</dbReference>
<evidence type="ECO:0000256" key="7">
    <source>
        <dbReference type="ARBA" id="ARBA00022792"/>
    </source>
</evidence>
<feature type="domain" description="Dynamin-type G" evidence="19">
    <location>
        <begin position="284"/>
        <end position="559"/>
    </location>
</feature>
<evidence type="ECO:0000256" key="8">
    <source>
        <dbReference type="ARBA" id="ARBA00022801"/>
    </source>
</evidence>
<dbReference type="InterPro" id="IPR022812">
    <property type="entry name" value="Dynamin"/>
</dbReference>